<proteinExistence type="predicted"/>
<dbReference type="Proteomes" id="UP000177968">
    <property type="component" value="Unassembled WGS sequence"/>
</dbReference>
<evidence type="ECO:0000256" key="1">
    <source>
        <dbReference type="SAM" id="MobiDB-lite"/>
    </source>
</evidence>
<dbReference type="EMBL" id="MFMO01000038">
    <property type="protein sequence ID" value="OGG87065.1"/>
    <property type="molecule type" value="Genomic_DNA"/>
</dbReference>
<evidence type="ECO:0000313" key="3">
    <source>
        <dbReference type="Proteomes" id="UP000177968"/>
    </source>
</evidence>
<organism evidence="2 3">
    <name type="scientific">Candidatus Kaiserbacteria bacterium RIFCSPLOWO2_12_FULL_50_28</name>
    <dbReference type="NCBI Taxonomy" id="1798527"/>
    <lineage>
        <taxon>Bacteria</taxon>
        <taxon>Candidatus Kaiseribacteriota</taxon>
    </lineage>
</organism>
<gene>
    <name evidence="2" type="ORF">A3H15_00810</name>
</gene>
<evidence type="ECO:0000313" key="2">
    <source>
        <dbReference type="EMBL" id="OGG87065.1"/>
    </source>
</evidence>
<sequence length="108" mass="12058">MSLESGESSEGKEPTEPIERITVAAIKYRGDTFMGHLHSDAWNLMNEKYPGAIMTEKNSEFGFMTSAGRFVSREEALKIADKAEQLKHGPRNPDSILLQEDLKEGSNK</sequence>
<comment type="caution">
    <text evidence="2">The sequence shown here is derived from an EMBL/GenBank/DDBJ whole genome shotgun (WGS) entry which is preliminary data.</text>
</comment>
<reference evidence="2 3" key="1">
    <citation type="journal article" date="2016" name="Nat. Commun.">
        <title>Thousands of microbial genomes shed light on interconnected biogeochemical processes in an aquifer system.</title>
        <authorList>
            <person name="Anantharaman K."/>
            <person name="Brown C.T."/>
            <person name="Hug L.A."/>
            <person name="Sharon I."/>
            <person name="Castelle C.J."/>
            <person name="Probst A.J."/>
            <person name="Thomas B.C."/>
            <person name="Singh A."/>
            <person name="Wilkins M.J."/>
            <person name="Karaoz U."/>
            <person name="Brodie E.L."/>
            <person name="Williams K.H."/>
            <person name="Hubbard S.S."/>
            <person name="Banfield J.F."/>
        </authorList>
    </citation>
    <scope>NUCLEOTIDE SEQUENCE [LARGE SCALE GENOMIC DNA]</scope>
</reference>
<protein>
    <submittedName>
        <fullName evidence="2">Uncharacterized protein</fullName>
    </submittedName>
</protein>
<accession>A0A1F6FMI4</accession>
<dbReference type="Pfam" id="PF26092">
    <property type="entry name" value="T4_Y16D"/>
    <property type="match status" value="1"/>
</dbReference>
<dbReference type="InterPro" id="IPR058630">
    <property type="entry name" value="T4_Y16D"/>
</dbReference>
<name>A0A1F6FMI4_9BACT</name>
<feature type="region of interest" description="Disordered" evidence="1">
    <location>
        <begin position="83"/>
        <end position="108"/>
    </location>
</feature>
<dbReference type="AlphaFoldDB" id="A0A1F6FMI4"/>